<proteinExistence type="predicted"/>
<dbReference type="RefSeq" id="WP_343908432.1">
    <property type="nucleotide sequence ID" value="NZ_BAAAJE010000015.1"/>
</dbReference>
<comment type="caution">
    <text evidence="1">The sequence shown here is derived from an EMBL/GenBank/DDBJ whole genome shotgun (WGS) entry which is preliminary data.</text>
</comment>
<keyword evidence="2" id="KW-1185">Reference proteome</keyword>
<dbReference type="SUPFAM" id="SSF52402">
    <property type="entry name" value="Adenine nucleotide alpha hydrolases-like"/>
    <property type="match status" value="1"/>
</dbReference>
<dbReference type="InterPro" id="IPR014729">
    <property type="entry name" value="Rossmann-like_a/b/a_fold"/>
</dbReference>
<protein>
    <recommendedName>
        <fullName evidence="3">7-cyano-7-deazaguanine synthase</fullName>
    </recommendedName>
</protein>
<name>A0ABN1UHX0_9ACTN</name>
<evidence type="ECO:0000313" key="2">
    <source>
        <dbReference type="Proteomes" id="UP001499979"/>
    </source>
</evidence>
<sequence length="432" mass="46653">MTRLLLTIDEQTAADADGFDEVFLWTRSTTSTFTGTLDPHLTAFGSVRQQNVDFTRIALAVFAADRSVRRQARGSDWNARDFDLTVEVGDPSQWQPHAEALAQAVGFLTGDRWTFSFTRGAPNQAAETELALDETAPAATILLSGGADSAAGALLAALDLPEGSTLQLVSHFSATSISPFQKDLVGRIRKAAPDITVTHRQANLNRTAKRLDGTSFQSEPSSRSRSLLFLALGLAAAERSGQPLLIPENGFASLNPPLGPERRGSLSTHTTHPRFLRDLQDLLTAAGAHGLIQNPFQDLAKGQMFSQVADRIGKPAASEYLSATNSCAHTDARYSGVAPGSSCGVCFGCLVRRASFHASGLDDTTEYLCNDPTNRYATFVEQKSIVEAMHDFVSHDPKPRMVMTMSLPDDYFPGAALDLCQRGVEEMRAFLS</sequence>
<dbReference type="Gene3D" id="3.40.50.620">
    <property type="entry name" value="HUPs"/>
    <property type="match status" value="1"/>
</dbReference>
<evidence type="ECO:0000313" key="1">
    <source>
        <dbReference type="EMBL" id="GAA1149615.1"/>
    </source>
</evidence>
<evidence type="ECO:0008006" key="3">
    <source>
        <dbReference type="Google" id="ProtNLM"/>
    </source>
</evidence>
<organism evidence="1 2">
    <name type="scientific">Nocardioides aquiterrae</name>
    <dbReference type="NCBI Taxonomy" id="203799"/>
    <lineage>
        <taxon>Bacteria</taxon>
        <taxon>Bacillati</taxon>
        <taxon>Actinomycetota</taxon>
        <taxon>Actinomycetes</taxon>
        <taxon>Propionibacteriales</taxon>
        <taxon>Nocardioidaceae</taxon>
        <taxon>Nocardioides</taxon>
    </lineage>
</organism>
<dbReference type="EMBL" id="BAAAJE010000015">
    <property type="protein sequence ID" value="GAA1149615.1"/>
    <property type="molecule type" value="Genomic_DNA"/>
</dbReference>
<accession>A0ABN1UHX0</accession>
<dbReference type="Proteomes" id="UP001499979">
    <property type="component" value="Unassembled WGS sequence"/>
</dbReference>
<reference evidence="1 2" key="1">
    <citation type="journal article" date="2019" name="Int. J. Syst. Evol. Microbiol.">
        <title>The Global Catalogue of Microorganisms (GCM) 10K type strain sequencing project: providing services to taxonomists for standard genome sequencing and annotation.</title>
        <authorList>
            <consortium name="The Broad Institute Genomics Platform"/>
            <consortium name="The Broad Institute Genome Sequencing Center for Infectious Disease"/>
            <person name="Wu L."/>
            <person name="Ma J."/>
        </authorList>
    </citation>
    <scope>NUCLEOTIDE SEQUENCE [LARGE SCALE GENOMIC DNA]</scope>
    <source>
        <strain evidence="1 2">JCM 11813</strain>
    </source>
</reference>
<gene>
    <name evidence="1" type="ORF">GCM10009606_30450</name>
</gene>